<evidence type="ECO:0000256" key="1">
    <source>
        <dbReference type="SAM" id="MobiDB-lite"/>
    </source>
</evidence>
<feature type="compositionally biased region" description="Basic and acidic residues" evidence="1">
    <location>
        <begin position="164"/>
        <end position="178"/>
    </location>
</feature>
<protein>
    <submittedName>
        <fullName evidence="2">Uncharacterized protein</fullName>
    </submittedName>
</protein>
<gene>
    <name evidence="2" type="ORF">N0V89_002160</name>
</gene>
<dbReference type="EMBL" id="JAPEUX010000002">
    <property type="protein sequence ID" value="KAJ4357584.1"/>
    <property type="molecule type" value="Genomic_DNA"/>
</dbReference>
<feature type="region of interest" description="Disordered" evidence="1">
    <location>
        <begin position="87"/>
        <end position="106"/>
    </location>
</feature>
<feature type="region of interest" description="Disordered" evidence="1">
    <location>
        <begin position="164"/>
        <end position="202"/>
    </location>
</feature>
<dbReference type="RefSeq" id="XP_056074443.1">
    <property type="nucleotide sequence ID" value="XM_056210970.1"/>
</dbReference>
<feature type="compositionally biased region" description="Low complexity" evidence="1">
    <location>
        <begin position="138"/>
        <end position="150"/>
    </location>
</feature>
<keyword evidence="3" id="KW-1185">Reference proteome</keyword>
<proteinExistence type="predicted"/>
<feature type="compositionally biased region" description="Basic and acidic residues" evidence="1">
    <location>
        <begin position="116"/>
        <end position="128"/>
    </location>
</feature>
<dbReference type="Proteomes" id="UP001140513">
    <property type="component" value="Unassembled WGS sequence"/>
</dbReference>
<sequence>MNGEVHDPSFKNIYTGECTRVTHHNKEKGRERKSEDFLGDDVEQAMEAYRLAAAGKPILGYLFVDPQVLEKQKRAEEELRLAEHAKSKENEKLEAKIKEADEQGKPHWKFYERMRRDQEEQWKKDGKPNRRTYNSKKATPAAAVASASTAPELSYETFAEPLQRDEMTTGCQKKEMTKSKAQRFMNKFNKQQNGSKKKKKKD</sequence>
<feature type="region of interest" description="Disordered" evidence="1">
    <location>
        <begin position="116"/>
        <end position="150"/>
    </location>
</feature>
<evidence type="ECO:0000313" key="2">
    <source>
        <dbReference type="EMBL" id="KAJ4357584.1"/>
    </source>
</evidence>
<reference evidence="2" key="1">
    <citation type="submission" date="2022-10" db="EMBL/GenBank/DDBJ databases">
        <title>Tapping the CABI collections for fungal endophytes: first genome assemblies for Collariella, Neodidymelliopsis, Ascochyta clinopodiicola, Didymella pomorum, Didymosphaeria variabile, Neocosmospora piperis and Neocucurbitaria cava.</title>
        <authorList>
            <person name="Hill R."/>
        </authorList>
    </citation>
    <scope>NUCLEOTIDE SEQUENCE</scope>
    <source>
        <strain evidence="2">IMI 356815</strain>
    </source>
</reference>
<organism evidence="2 3">
    <name type="scientific">Didymosphaeria variabile</name>
    <dbReference type="NCBI Taxonomy" id="1932322"/>
    <lineage>
        <taxon>Eukaryota</taxon>
        <taxon>Fungi</taxon>
        <taxon>Dikarya</taxon>
        <taxon>Ascomycota</taxon>
        <taxon>Pezizomycotina</taxon>
        <taxon>Dothideomycetes</taxon>
        <taxon>Pleosporomycetidae</taxon>
        <taxon>Pleosporales</taxon>
        <taxon>Massarineae</taxon>
        <taxon>Didymosphaeriaceae</taxon>
        <taxon>Didymosphaeria</taxon>
    </lineage>
</organism>
<dbReference type="GeneID" id="80905690"/>
<comment type="caution">
    <text evidence="2">The sequence shown here is derived from an EMBL/GenBank/DDBJ whole genome shotgun (WGS) entry which is preliminary data.</text>
</comment>
<accession>A0A9W8XS84</accession>
<evidence type="ECO:0000313" key="3">
    <source>
        <dbReference type="Proteomes" id="UP001140513"/>
    </source>
</evidence>
<dbReference type="AlphaFoldDB" id="A0A9W8XS84"/>
<name>A0A9W8XS84_9PLEO</name>